<dbReference type="InterPro" id="IPR050476">
    <property type="entry name" value="Insect_CytP450_Detox"/>
</dbReference>
<dbReference type="InterPro" id="IPR036396">
    <property type="entry name" value="Cyt_P450_sf"/>
</dbReference>
<name>A0A9D4PRE4_RHISA</name>
<evidence type="ECO:0000256" key="7">
    <source>
        <dbReference type="ARBA" id="ARBA00022824"/>
    </source>
</evidence>
<evidence type="ECO:0000256" key="5">
    <source>
        <dbReference type="ARBA" id="ARBA00022617"/>
    </source>
</evidence>
<dbReference type="GO" id="GO:0016705">
    <property type="term" value="F:oxidoreductase activity, acting on paired donors, with incorporation or reduction of molecular oxygen"/>
    <property type="evidence" value="ECO:0007669"/>
    <property type="project" value="InterPro"/>
</dbReference>
<dbReference type="GO" id="GO:0004497">
    <property type="term" value="F:monooxygenase activity"/>
    <property type="evidence" value="ECO:0007669"/>
    <property type="project" value="UniProtKB-KW"/>
</dbReference>
<dbReference type="FunFam" id="1.10.630.10:FF:000182">
    <property type="entry name" value="Cytochrome P450 3A4"/>
    <property type="match status" value="1"/>
</dbReference>
<keyword evidence="11 14" id="KW-0503">Monooxygenase</keyword>
<keyword evidence="15" id="KW-1133">Transmembrane helix</keyword>
<evidence type="ECO:0000256" key="9">
    <source>
        <dbReference type="ARBA" id="ARBA00023002"/>
    </source>
</evidence>
<keyword evidence="15" id="KW-0812">Transmembrane</keyword>
<keyword evidence="6 13" id="KW-0479">Metal-binding</keyword>
<keyword evidence="17" id="KW-1185">Reference proteome</keyword>
<evidence type="ECO:0000256" key="3">
    <source>
        <dbReference type="ARBA" id="ARBA00004406"/>
    </source>
</evidence>
<feature type="binding site" description="axial binding residue" evidence="13">
    <location>
        <position position="417"/>
    </location>
    <ligand>
        <name>heme</name>
        <dbReference type="ChEBI" id="CHEBI:30413"/>
    </ligand>
    <ligandPart>
        <name>Fe</name>
        <dbReference type="ChEBI" id="CHEBI:18248"/>
    </ligandPart>
</feature>
<gene>
    <name evidence="16" type="ORF">HPB52_004707</name>
</gene>
<keyword evidence="9 14" id="KW-0560">Oxidoreductase</keyword>
<feature type="transmembrane region" description="Helical" evidence="15">
    <location>
        <begin position="273"/>
        <end position="295"/>
    </location>
</feature>
<dbReference type="VEuPathDB" id="VectorBase:RSAN_053074"/>
<evidence type="ECO:0000256" key="15">
    <source>
        <dbReference type="SAM" id="Phobius"/>
    </source>
</evidence>
<dbReference type="InterPro" id="IPR017972">
    <property type="entry name" value="Cyt_P450_CS"/>
</dbReference>
<comment type="caution">
    <text evidence="16">The sequence shown here is derived from an EMBL/GenBank/DDBJ whole genome shotgun (WGS) entry which is preliminary data.</text>
</comment>
<organism evidence="16 17">
    <name type="scientific">Rhipicephalus sanguineus</name>
    <name type="common">Brown dog tick</name>
    <name type="synonym">Ixodes sanguineus</name>
    <dbReference type="NCBI Taxonomy" id="34632"/>
    <lineage>
        <taxon>Eukaryota</taxon>
        <taxon>Metazoa</taxon>
        <taxon>Ecdysozoa</taxon>
        <taxon>Arthropoda</taxon>
        <taxon>Chelicerata</taxon>
        <taxon>Arachnida</taxon>
        <taxon>Acari</taxon>
        <taxon>Parasitiformes</taxon>
        <taxon>Ixodida</taxon>
        <taxon>Ixodoidea</taxon>
        <taxon>Ixodidae</taxon>
        <taxon>Rhipicephalinae</taxon>
        <taxon>Rhipicephalus</taxon>
        <taxon>Rhipicephalus</taxon>
    </lineage>
</organism>
<evidence type="ECO:0000256" key="6">
    <source>
        <dbReference type="ARBA" id="ARBA00022723"/>
    </source>
</evidence>
<dbReference type="SUPFAM" id="SSF48264">
    <property type="entry name" value="Cytochrome P450"/>
    <property type="match status" value="1"/>
</dbReference>
<comment type="cofactor">
    <cofactor evidence="1 13">
        <name>heme</name>
        <dbReference type="ChEBI" id="CHEBI:30413"/>
    </cofactor>
</comment>
<dbReference type="Pfam" id="PF00067">
    <property type="entry name" value="p450"/>
    <property type="match status" value="1"/>
</dbReference>
<evidence type="ECO:0000256" key="11">
    <source>
        <dbReference type="ARBA" id="ARBA00023033"/>
    </source>
</evidence>
<proteinExistence type="inferred from homology"/>
<protein>
    <recommendedName>
        <fullName evidence="18">Cytochrome</fullName>
    </recommendedName>
</protein>
<evidence type="ECO:0000256" key="8">
    <source>
        <dbReference type="ARBA" id="ARBA00022848"/>
    </source>
</evidence>
<keyword evidence="7" id="KW-0256">Endoplasmic reticulum</keyword>
<keyword evidence="12 15" id="KW-0472">Membrane</keyword>
<comment type="similarity">
    <text evidence="4 14">Belongs to the cytochrome P450 family.</text>
</comment>
<dbReference type="GO" id="GO:0005789">
    <property type="term" value="C:endoplasmic reticulum membrane"/>
    <property type="evidence" value="ECO:0007669"/>
    <property type="project" value="UniProtKB-SubCell"/>
</dbReference>
<evidence type="ECO:0000256" key="12">
    <source>
        <dbReference type="ARBA" id="ARBA00023136"/>
    </source>
</evidence>
<evidence type="ECO:0000256" key="13">
    <source>
        <dbReference type="PIRSR" id="PIRSR602401-1"/>
    </source>
</evidence>
<evidence type="ECO:0008006" key="18">
    <source>
        <dbReference type="Google" id="ProtNLM"/>
    </source>
</evidence>
<evidence type="ECO:0000256" key="1">
    <source>
        <dbReference type="ARBA" id="ARBA00001971"/>
    </source>
</evidence>
<reference evidence="16" key="2">
    <citation type="submission" date="2021-09" db="EMBL/GenBank/DDBJ databases">
        <authorList>
            <person name="Jia N."/>
            <person name="Wang J."/>
            <person name="Shi W."/>
            <person name="Du L."/>
            <person name="Sun Y."/>
            <person name="Zhan W."/>
            <person name="Jiang J."/>
            <person name="Wang Q."/>
            <person name="Zhang B."/>
            <person name="Ji P."/>
            <person name="Sakyi L.B."/>
            <person name="Cui X."/>
            <person name="Yuan T."/>
            <person name="Jiang B."/>
            <person name="Yang W."/>
            <person name="Lam T.T.-Y."/>
            <person name="Chang Q."/>
            <person name="Ding S."/>
            <person name="Wang X."/>
            <person name="Zhu J."/>
            <person name="Ruan X."/>
            <person name="Zhao L."/>
            <person name="Wei J."/>
            <person name="Que T."/>
            <person name="Du C."/>
            <person name="Cheng J."/>
            <person name="Dai P."/>
            <person name="Han X."/>
            <person name="Huang E."/>
            <person name="Gao Y."/>
            <person name="Liu J."/>
            <person name="Shao H."/>
            <person name="Ye R."/>
            <person name="Li L."/>
            <person name="Wei W."/>
            <person name="Wang X."/>
            <person name="Wang C."/>
            <person name="Huo Q."/>
            <person name="Li W."/>
            <person name="Guo W."/>
            <person name="Chen H."/>
            <person name="Chen S."/>
            <person name="Zhou L."/>
            <person name="Zhou L."/>
            <person name="Ni X."/>
            <person name="Tian J."/>
            <person name="Zhou Y."/>
            <person name="Sheng Y."/>
            <person name="Liu T."/>
            <person name="Pan Y."/>
            <person name="Xia L."/>
            <person name="Li J."/>
            <person name="Zhao F."/>
            <person name="Cao W."/>
        </authorList>
    </citation>
    <scope>NUCLEOTIDE SEQUENCE</scope>
    <source>
        <strain evidence="16">Rsan-2018</strain>
        <tissue evidence="16">Larvae</tissue>
    </source>
</reference>
<keyword evidence="10 13" id="KW-0408">Iron</keyword>
<dbReference type="AlphaFoldDB" id="A0A9D4PRE4"/>
<dbReference type="PRINTS" id="PR00385">
    <property type="entry name" value="P450"/>
</dbReference>
<dbReference type="GO" id="GO:0020037">
    <property type="term" value="F:heme binding"/>
    <property type="evidence" value="ECO:0007669"/>
    <property type="project" value="InterPro"/>
</dbReference>
<evidence type="ECO:0000313" key="17">
    <source>
        <dbReference type="Proteomes" id="UP000821837"/>
    </source>
</evidence>
<comment type="subcellular location">
    <subcellularLocation>
        <location evidence="3">Endoplasmic reticulum membrane</location>
        <topology evidence="3">Peripheral membrane protein</topology>
    </subcellularLocation>
    <subcellularLocation>
        <location evidence="2">Microsome membrane</location>
        <topology evidence="2">Peripheral membrane protein</topology>
    </subcellularLocation>
</comment>
<accession>A0A9D4PRE4</accession>
<dbReference type="Proteomes" id="UP000821837">
    <property type="component" value="Chromosome 5"/>
</dbReference>
<dbReference type="InterPro" id="IPR002401">
    <property type="entry name" value="Cyt_P450_E_grp-I"/>
</dbReference>
<evidence type="ECO:0000256" key="10">
    <source>
        <dbReference type="ARBA" id="ARBA00023004"/>
    </source>
</evidence>
<keyword evidence="8" id="KW-0492">Microsome</keyword>
<dbReference type="PANTHER" id="PTHR24292">
    <property type="entry name" value="CYTOCHROME P450"/>
    <property type="match status" value="1"/>
</dbReference>
<dbReference type="InterPro" id="IPR001128">
    <property type="entry name" value="Cyt_P450"/>
</dbReference>
<evidence type="ECO:0000256" key="4">
    <source>
        <dbReference type="ARBA" id="ARBA00010617"/>
    </source>
</evidence>
<dbReference type="PANTHER" id="PTHR24292:SF102">
    <property type="entry name" value="CYTOCHROME P450 FAMILY-RELATED"/>
    <property type="match status" value="1"/>
</dbReference>
<dbReference type="GO" id="GO:0005506">
    <property type="term" value="F:iron ion binding"/>
    <property type="evidence" value="ECO:0007669"/>
    <property type="project" value="InterPro"/>
</dbReference>
<dbReference type="Gene3D" id="1.10.630.10">
    <property type="entry name" value="Cytochrome P450"/>
    <property type="match status" value="1"/>
</dbReference>
<sequence>MLATVALVAWTVVVLGATIAVLQLLRFYNGDVPTLVVKDLDFLSYVLVKDFGNFMNRGTTMRTDEQHPLLGQGLLHARDLQWKRTRSVTSHAFTAANVFCLRQVFPHLDDACDRLLDLLVKTGDSGGKEVAAYELFKPLAMEYISRGSFGIANNFQEATQHPLFHMATQVLPGTMIGPMHMIAQCTTTLQSVVAPFLWLNSKIGSFTYDRFAKLAYKAVDDRRNNPLPDGKKDILQILLDAETEEEEVNDTVTNGVFKVDKKMSSTEVSVNTAMLLIAGFGTTSVALSFVCYMLANHLDIQERVREEVKQVRRKYGSLDYTAVTQGLKYLSCVVDETLRVFPVVVAFVTRSAREDFEYKGVKYSAGLSIMSPTMVVQKDPKAWTEPERFDPDRFLPENVAQQHGMAYQPFGQGPRNCIGKRLALIEIIYTVGRIVERFRLEPGPSQKENLELRFYSMVCEPREGPWIKFKPILDEEQA</sequence>
<evidence type="ECO:0000313" key="16">
    <source>
        <dbReference type="EMBL" id="KAH7951076.1"/>
    </source>
</evidence>
<reference evidence="16" key="1">
    <citation type="journal article" date="2020" name="Cell">
        <title>Large-Scale Comparative Analyses of Tick Genomes Elucidate Their Genetic Diversity and Vector Capacities.</title>
        <authorList>
            <consortium name="Tick Genome and Microbiome Consortium (TIGMIC)"/>
            <person name="Jia N."/>
            <person name="Wang J."/>
            <person name="Shi W."/>
            <person name="Du L."/>
            <person name="Sun Y."/>
            <person name="Zhan W."/>
            <person name="Jiang J.F."/>
            <person name="Wang Q."/>
            <person name="Zhang B."/>
            <person name="Ji P."/>
            <person name="Bell-Sakyi L."/>
            <person name="Cui X.M."/>
            <person name="Yuan T.T."/>
            <person name="Jiang B.G."/>
            <person name="Yang W.F."/>
            <person name="Lam T.T."/>
            <person name="Chang Q.C."/>
            <person name="Ding S.J."/>
            <person name="Wang X.J."/>
            <person name="Zhu J.G."/>
            <person name="Ruan X.D."/>
            <person name="Zhao L."/>
            <person name="Wei J.T."/>
            <person name="Ye R.Z."/>
            <person name="Que T.C."/>
            <person name="Du C.H."/>
            <person name="Zhou Y.H."/>
            <person name="Cheng J.X."/>
            <person name="Dai P.F."/>
            <person name="Guo W.B."/>
            <person name="Han X.H."/>
            <person name="Huang E.J."/>
            <person name="Li L.F."/>
            <person name="Wei W."/>
            <person name="Gao Y.C."/>
            <person name="Liu J.Z."/>
            <person name="Shao H.Z."/>
            <person name="Wang X."/>
            <person name="Wang C.C."/>
            <person name="Yang T.C."/>
            <person name="Huo Q.B."/>
            <person name="Li W."/>
            <person name="Chen H.Y."/>
            <person name="Chen S.E."/>
            <person name="Zhou L.G."/>
            <person name="Ni X.B."/>
            <person name="Tian J.H."/>
            <person name="Sheng Y."/>
            <person name="Liu T."/>
            <person name="Pan Y.S."/>
            <person name="Xia L.Y."/>
            <person name="Li J."/>
            <person name="Zhao F."/>
            <person name="Cao W.C."/>
        </authorList>
    </citation>
    <scope>NUCLEOTIDE SEQUENCE</scope>
    <source>
        <strain evidence="16">Rsan-2018</strain>
    </source>
</reference>
<dbReference type="EMBL" id="JABSTV010001251">
    <property type="protein sequence ID" value="KAH7951076.1"/>
    <property type="molecule type" value="Genomic_DNA"/>
</dbReference>
<evidence type="ECO:0000256" key="14">
    <source>
        <dbReference type="RuleBase" id="RU000461"/>
    </source>
</evidence>
<dbReference type="PRINTS" id="PR00463">
    <property type="entry name" value="EP450I"/>
</dbReference>
<evidence type="ECO:0000256" key="2">
    <source>
        <dbReference type="ARBA" id="ARBA00004174"/>
    </source>
</evidence>
<dbReference type="PROSITE" id="PS00086">
    <property type="entry name" value="CYTOCHROME_P450"/>
    <property type="match status" value="1"/>
</dbReference>
<keyword evidence="5 13" id="KW-0349">Heme</keyword>